<evidence type="ECO:0008006" key="3">
    <source>
        <dbReference type="Google" id="ProtNLM"/>
    </source>
</evidence>
<organism evidence="1 2">
    <name type="scientific">Maribacter aquimaris</name>
    <dbReference type="NCBI Taxonomy" id="2737171"/>
    <lineage>
        <taxon>Bacteria</taxon>
        <taxon>Pseudomonadati</taxon>
        <taxon>Bacteroidota</taxon>
        <taxon>Flavobacteriia</taxon>
        <taxon>Flavobacteriales</taxon>
        <taxon>Flavobacteriaceae</taxon>
        <taxon>Maribacter</taxon>
    </lineage>
</organism>
<name>A0ABR7V561_9FLAO</name>
<gene>
    <name evidence="1" type="ORF">HPE56_17435</name>
</gene>
<proteinExistence type="predicted"/>
<dbReference type="EMBL" id="JABTCF010000013">
    <property type="protein sequence ID" value="MBD0779587.1"/>
    <property type="molecule type" value="Genomic_DNA"/>
</dbReference>
<dbReference type="Proteomes" id="UP001166021">
    <property type="component" value="Unassembled WGS sequence"/>
</dbReference>
<evidence type="ECO:0000313" key="2">
    <source>
        <dbReference type="Proteomes" id="UP001166021"/>
    </source>
</evidence>
<keyword evidence="2" id="KW-1185">Reference proteome</keyword>
<protein>
    <recommendedName>
        <fullName evidence="3">Hsp20/alpha crystallin family protein</fullName>
    </recommendedName>
</protein>
<dbReference type="RefSeq" id="WP_188245034.1">
    <property type="nucleotide sequence ID" value="NZ_JABTCF010000013.1"/>
</dbReference>
<sequence>MKLDDSGAQVLIAANFLKKGNHSVRVHNGMLHLKIKHPEGSYDQYDKTMPLKRNKKDMDFHIALPNKRYRYINSIHFRHGILKIHLTTKHYKRDIIKFRPSVTSNRITAP</sequence>
<reference evidence="1" key="1">
    <citation type="submission" date="2020-05" db="EMBL/GenBank/DDBJ databases">
        <title>The draft genome sequence of Maribacter sp. ANRC-HE7.</title>
        <authorList>
            <person name="Mu L."/>
        </authorList>
    </citation>
    <scope>NUCLEOTIDE SEQUENCE</scope>
    <source>
        <strain evidence="1">ANRC-HE7</strain>
    </source>
</reference>
<accession>A0ABR7V561</accession>
<evidence type="ECO:0000313" key="1">
    <source>
        <dbReference type="EMBL" id="MBD0779587.1"/>
    </source>
</evidence>
<comment type="caution">
    <text evidence="1">The sequence shown here is derived from an EMBL/GenBank/DDBJ whole genome shotgun (WGS) entry which is preliminary data.</text>
</comment>